<keyword evidence="4" id="KW-0964">Secreted</keyword>
<evidence type="ECO:0000313" key="9">
    <source>
        <dbReference type="Proteomes" id="UP000324760"/>
    </source>
</evidence>
<feature type="coiled-coil region" evidence="6">
    <location>
        <begin position="9"/>
        <end position="36"/>
    </location>
</feature>
<dbReference type="GO" id="GO:0071973">
    <property type="term" value="P:bacterial-type flagellum-dependent cell motility"/>
    <property type="evidence" value="ECO:0007669"/>
    <property type="project" value="InterPro"/>
</dbReference>
<evidence type="ECO:0000256" key="1">
    <source>
        <dbReference type="ARBA" id="ARBA00004365"/>
    </source>
</evidence>
<dbReference type="OrthoDB" id="9768249at2"/>
<feature type="domain" description="Flagellin N-terminal" evidence="7">
    <location>
        <begin position="3"/>
        <end position="140"/>
    </location>
</feature>
<dbReference type="GO" id="GO:0005576">
    <property type="term" value="C:extracellular region"/>
    <property type="evidence" value="ECO:0007669"/>
    <property type="project" value="UniProtKB-SubCell"/>
</dbReference>
<evidence type="ECO:0000259" key="7">
    <source>
        <dbReference type="Pfam" id="PF00669"/>
    </source>
</evidence>
<reference evidence="8 9" key="1">
    <citation type="journal article" date="2019" name="Biochem. Eng. J.">
        <title>Metabolic engineering of the marine bacteria Neptunomonas concharum for the production of acetoin and meso-2,3-butanediol from acetate.</title>
        <authorList>
            <person name="Li W."/>
            <person name="Pu N."/>
            <person name="Liu C.-X."/>
            <person name="Yuan Q.-P."/>
            <person name="Li Z.-J."/>
        </authorList>
    </citation>
    <scope>NUCLEOTIDE SEQUENCE [LARGE SCALE GENOMIC DNA]</scope>
    <source>
        <strain evidence="8 9">JCM17730</strain>
    </source>
</reference>
<keyword evidence="8" id="KW-0966">Cell projection</keyword>
<evidence type="ECO:0000256" key="2">
    <source>
        <dbReference type="ARBA" id="ARBA00004613"/>
    </source>
</evidence>
<dbReference type="SUPFAM" id="SSF64518">
    <property type="entry name" value="Phase 1 flagellin"/>
    <property type="match status" value="1"/>
</dbReference>
<keyword evidence="8" id="KW-0282">Flagellum</keyword>
<dbReference type="RefSeq" id="WP_138986487.1">
    <property type="nucleotide sequence ID" value="NZ_CP043869.1"/>
</dbReference>
<dbReference type="GO" id="GO:0009424">
    <property type="term" value="C:bacterial-type flagellum hook"/>
    <property type="evidence" value="ECO:0007669"/>
    <property type="project" value="InterPro"/>
</dbReference>
<evidence type="ECO:0000256" key="5">
    <source>
        <dbReference type="ARBA" id="ARBA00023143"/>
    </source>
</evidence>
<dbReference type="InterPro" id="IPR001029">
    <property type="entry name" value="Flagellin_N"/>
</dbReference>
<evidence type="ECO:0000313" key="8">
    <source>
        <dbReference type="EMBL" id="QEQ95783.1"/>
    </source>
</evidence>
<dbReference type="Proteomes" id="UP000324760">
    <property type="component" value="Chromosome"/>
</dbReference>
<name>A0A5P1R888_9GAMM</name>
<keyword evidence="5" id="KW-0975">Bacterial flagellum</keyword>
<evidence type="ECO:0000256" key="4">
    <source>
        <dbReference type="ARBA" id="ARBA00022525"/>
    </source>
</evidence>
<dbReference type="NCBIfam" id="TIGR02550">
    <property type="entry name" value="flagell_flgL"/>
    <property type="match status" value="1"/>
</dbReference>
<dbReference type="PANTHER" id="PTHR42792">
    <property type="entry name" value="FLAGELLIN"/>
    <property type="match status" value="1"/>
</dbReference>
<comment type="subcellular location">
    <subcellularLocation>
        <location evidence="1">Bacterial flagellum</location>
    </subcellularLocation>
    <subcellularLocation>
        <location evidence="2">Secreted</location>
    </subcellularLocation>
</comment>
<gene>
    <name evidence="8" type="primary">flgL</name>
    <name evidence="8" type="ORF">F0U83_03165</name>
</gene>
<keyword evidence="9" id="KW-1185">Reference proteome</keyword>
<dbReference type="GO" id="GO:0005198">
    <property type="term" value="F:structural molecule activity"/>
    <property type="evidence" value="ECO:0007669"/>
    <property type="project" value="InterPro"/>
</dbReference>
<keyword evidence="8" id="KW-0969">Cilium</keyword>
<dbReference type="Pfam" id="PF00669">
    <property type="entry name" value="Flagellin_N"/>
    <property type="match status" value="1"/>
</dbReference>
<accession>A0A5P1R888</accession>
<dbReference type="PANTHER" id="PTHR42792:SF1">
    <property type="entry name" value="FLAGELLAR HOOK-ASSOCIATED PROTEIN 3"/>
    <property type="match status" value="1"/>
</dbReference>
<dbReference type="InterPro" id="IPR013384">
    <property type="entry name" value="Flagell_FlgL"/>
</dbReference>
<proteinExistence type="inferred from homology"/>
<keyword evidence="6" id="KW-0175">Coiled coil</keyword>
<comment type="similarity">
    <text evidence="3">Belongs to the bacterial flagellin family.</text>
</comment>
<sequence>MRISTQQQYLRSIDQMQNKQSEIANLQNQISTGKRLLRPSDDPVAAAQVVKLERELAQYEKFDYNINVTQRRLELEDSILDDINTATDRMRELTIQAGGVTLNDQDRLSISKELTQLTQYVAGLMNTQDSEGEYLFAGSKGTTKPYEALANGRYQYNGDDGQRSIQVGAELYVPSNDSGKYLFDAVDDRLKIELTGQAVYDAELAASEPFIRVAEFQTLAAETQFSEATQGLGDITLTVTGTAPAFQYSVVDSGGNPVKDTDGNDITNVPAGDLSTTPLEVNLLGMSFELHEPADMTANSITINVAAEKKTLLDVAADLAEVLANPVKSNADRGALSEAIATGLEQFSQAADRNVEARATLGSRLKTLESISSSNLDFELFTKKALSTLEDANMAEVISKFKLEEATLQAAQATFGRVSQLSLFNYLR</sequence>
<dbReference type="KEGG" id="ncu:F0U83_03165"/>
<protein>
    <submittedName>
        <fullName evidence="8">Flagellar hook-associated protein 3</fullName>
    </submittedName>
</protein>
<organism evidence="8 9">
    <name type="scientific">Neptunomonas concharum</name>
    <dbReference type="NCBI Taxonomy" id="1031538"/>
    <lineage>
        <taxon>Bacteria</taxon>
        <taxon>Pseudomonadati</taxon>
        <taxon>Pseudomonadota</taxon>
        <taxon>Gammaproteobacteria</taxon>
        <taxon>Oceanospirillales</taxon>
        <taxon>Oceanospirillaceae</taxon>
        <taxon>Neptunomonas</taxon>
    </lineage>
</organism>
<dbReference type="Gene3D" id="1.20.1330.10">
    <property type="entry name" value="f41 fragment of flagellin, N-terminal domain"/>
    <property type="match status" value="1"/>
</dbReference>
<dbReference type="AlphaFoldDB" id="A0A5P1R888"/>
<dbReference type="EMBL" id="CP043869">
    <property type="protein sequence ID" value="QEQ95783.1"/>
    <property type="molecule type" value="Genomic_DNA"/>
</dbReference>
<evidence type="ECO:0000256" key="3">
    <source>
        <dbReference type="ARBA" id="ARBA00005709"/>
    </source>
</evidence>
<evidence type="ECO:0000256" key="6">
    <source>
        <dbReference type="SAM" id="Coils"/>
    </source>
</evidence>
<dbReference type="InterPro" id="IPR001492">
    <property type="entry name" value="Flagellin"/>
</dbReference>